<feature type="domain" description="HTH luxR-type" evidence="4">
    <location>
        <begin position="141"/>
        <end position="206"/>
    </location>
</feature>
<keyword evidence="7" id="KW-1185">Reference proteome</keyword>
<dbReference type="SUPFAM" id="SSF52172">
    <property type="entry name" value="CheY-like"/>
    <property type="match status" value="1"/>
</dbReference>
<feature type="domain" description="Response regulatory" evidence="5">
    <location>
        <begin position="2"/>
        <end position="119"/>
    </location>
</feature>
<dbReference type="PRINTS" id="PR00038">
    <property type="entry name" value="HTHLUXR"/>
</dbReference>
<evidence type="ECO:0000256" key="3">
    <source>
        <dbReference type="PROSITE-ProRule" id="PRU00169"/>
    </source>
</evidence>
<dbReference type="InterPro" id="IPR011006">
    <property type="entry name" value="CheY-like_superfamily"/>
</dbReference>
<keyword evidence="2" id="KW-0238">DNA-binding</keyword>
<dbReference type="PANTHER" id="PTHR45566:SF1">
    <property type="entry name" value="HTH-TYPE TRANSCRIPTIONAL REGULATOR YHJB-RELATED"/>
    <property type="match status" value="1"/>
</dbReference>
<dbReference type="PROSITE" id="PS50110">
    <property type="entry name" value="RESPONSE_REGULATORY"/>
    <property type="match status" value="1"/>
</dbReference>
<dbReference type="Gene3D" id="1.10.10.10">
    <property type="entry name" value="Winged helix-like DNA-binding domain superfamily/Winged helix DNA-binding domain"/>
    <property type="match status" value="1"/>
</dbReference>
<dbReference type="InterPro" id="IPR000792">
    <property type="entry name" value="Tscrpt_reg_LuxR_C"/>
</dbReference>
<dbReference type="PANTHER" id="PTHR45566">
    <property type="entry name" value="HTH-TYPE TRANSCRIPTIONAL REGULATOR YHJB-RELATED"/>
    <property type="match status" value="1"/>
</dbReference>
<dbReference type="InterPro" id="IPR051015">
    <property type="entry name" value="EvgA-like"/>
</dbReference>
<feature type="modified residue" description="4-aspartylphosphate" evidence="3">
    <location>
        <position position="54"/>
    </location>
</feature>
<evidence type="ECO:0000259" key="4">
    <source>
        <dbReference type="PROSITE" id="PS50043"/>
    </source>
</evidence>
<organism evidence="6 7">
    <name type="scientific">Marinomonas colpomeniae</name>
    <dbReference type="NCBI Taxonomy" id="2774408"/>
    <lineage>
        <taxon>Bacteria</taxon>
        <taxon>Pseudomonadati</taxon>
        <taxon>Pseudomonadota</taxon>
        <taxon>Gammaproteobacteria</taxon>
        <taxon>Oceanospirillales</taxon>
        <taxon>Oceanospirillaceae</taxon>
        <taxon>Marinomonas</taxon>
    </lineage>
</organism>
<dbReference type="InterPro" id="IPR036388">
    <property type="entry name" value="WH-like_DNA-bd_sf"/>
</dbReference>
<protein>
    <submittedName>
        <fullName evidence="6">Response regulator transcription factor</fullName>
    </submittedName>
</protein>
<dbReference type="InterPro" id="IPR001789">
    <property type="entry name" value="Sig_transdc_resp-reg_receiver"/>
</dbReference>
<dbReference type="SMART" id="SM00421">
    <property type="entry name" value="HTH_LUXR"/>
    <property type="match status" value="1"/>
</dbReference>
<dbReference type="EMBL" id="JACYFC010000001">
    <property type="protein sequence ID" value="MBD5769961.1"/>
    <property type="molecule type" value="Genomic_DNA"/>
</dbReference>
<dbReference type="CDD" id="cd06170">
    <property type="entry name" value="LuxR_C_like"/>
    <property type="match status" value="1"/>
</dbReference>
<evidence type="ECO:0000313" key="6">
    <source>
        <dbReference type="EMBL" id="MBD5769961.1"/>
    </source>
</evidence>
<evidence type="ECO:0000256" key="1">
    <source>
        <dbReference type="ARBA" id="ARBA00022553"/>
    </source>
</evidence>
<proteinExistence type="predicted"/>
<dbReference type="CDD" id="cd17535">
    <property type="entry name" value="REC_NarL-like"/>
    <property type="match status" value="1"/>
</dbReference>
<keyword evidence="1 3" id="KW-0597">Phosphoprotein</keyword>
<dbReference type="InterPro" id="IPR058245">
    <property type="entry name" value="NreC/VraR/RcsB-like_REC"/>
</dbReference>
<name>A0ABR8NV80_9GAMM</name>
<dbReference type="Pfam" id="PF00072">
    <property type="entry name" value="Response_reg"/>
    <property type="match status" value="1"/>
</dbReference>
<dbReference type="Proteomes" id="UP000604161">
    <property type="component" value="Unassembled WGS sequence"/>
</dbReference>
<dbReference type="SUPFAM" id="SSF46894">
    <property type="entry name" value="C-terminal effector domain of the bipartite response regulators"/>
    <property type="match status" value="1"/>
</dbReference>
<evidence type="ECO:0000313" key="7">
    <source>
        <dbReference type="Proteomes" id="UP000604161"/>
    </source>
</evidence>
<reference evidence="6 7" key="1">
    <citation type="submission" date="2020-09" db="EMBL/GenBank/DDBJ databases">
        <title>Marinomonas sp. nov., isolated from the cysticercosis algae of Qingdao, China.</title>
        <authorList>
            <person name="Sun X."/>
        </authorList>
    </citation>
    <scope>NUCLEOTIDE SEQUENCE [LARGE SCALE GENOMIC DNA]</scope>
    <source>
        <strain evidence="6 7">SM2066</strain>
    </source>
</reference>
<accession>A0ABR8NV80</accession>
<gene>
    <name evidence="6" type="ORF">IF202_02770</name>
</gene>
<dbReference type="InterPro" id="IPR016032">
    <property type="entry name" value="Sig_transdc_resp-reg_C-effctor"/>
</dbReference>
<sequence>MKILSLDDHPIFSQGLKASLSAHSPDFDVTSAFNSKQALEYLQQDTEFDLLILDLSMPDMDGIAFMKSLIYRNIDLPIVIMSAKEDLITLSECFGLGALGFLPKTWSVDQLSAALTKIANGEIVVPENIANSLAVMSKNSFKNTQTSLSERQLEILKMVQAGLSNAGIAVVLYISETTVKTHLQKIFKILGAKNRIDSVRKAESLKILPILK</sequence>
<dbReference type="RefSeq" id="WP_191593334.1">
    <property type="nucleotide sequence ID" value="NZ_JACYFC010000001.1"/>
</dbReference>
<dbReference type="SMART" id="SM00448">
    <property type="entry name" value="REC"/>
    <property type="match status" value="1"/>
</dbReference>
<comment type="caution">
    <text evidence="6">The sequence shown here is derived from an EMBL/GenBank/DDBJ whole genome shotgun (WGS) entry which is preliminary data.</text>
</comment>
<dbReference type="Pfam" id="PF00196">
    <property type="entry name" value="GerE"/>
    <property type="match status" value="1"/>
</dbReference>
<evidence type="ECO:0000259" key="5">
    <source>
        <dbReference type="PROSITE" id="PS50110"/>
    </source>
</evidence>
<evidence type="ECO:0000256" key="2">
    <source>
        <dbReference type="ARBA" id="ARBA00023125"/>
    </source>
</evidence>
<dbReference type="Gene3D" id="3.40.50.2300">
    <property type="match status" value="1"/>
</dbReference>
<dbReference type="PROSITE" id="PS50043">
    <property type="entry name" value="HTH_LUXR_2"/>
    <property type="match status" value="1"/>
</dbReference>